<dbReference type="OrthoDB" id="9770443at2"/>
<evidence type="ECO:0008006" key="3">
    <source>
        <dbReference type="Google" id="ProtNLM"/>
    </source>
</evidence>
<keyword evidence="2" id="KW-1185">Reference proteome</keyword>
<evidence type="ECO:0000313" key="2">
    <source>
        <dbReference type="Proteomes" id="UP000461768"/>
    </source>
</evidence>
<reference evidence="1 2" key="2">
    <citation type="submission" date="2020-02" db="EMBL/GenBank/DDBJ databases">
        <title>Candidatus Galacturonibacter soehngenii shows hetero-acetogenic catabolism of galacturonic acid but lacks a canonical carbon monoxide dehydrogenase/acetyl-CoA synthase complex.</title>
        <authorList>
            <person name="Diender M."/>
            <person name="Stouten G.R."/>
            <person name="Petersen J.F."/>
            <person name="Nielsen P.H."/>
            <person name="Dueholm M.S."/>
            <person name="Pronk J.T."/>
            <person name="Van Loosdrecht M.C.M."/>
        </authorList>
    </citation>
    <scope>NUCLEOTIDE SEQUENCE [LARGE SCALE GENOMIC DNA]</scope>
    <source>
        <strain evidence="1">GalUA</strain>
    </source>
</reference>
<dbReference type="EMBL" id="WAGX01000005">
    <property type="protein sequence ID" value="KAB1437567.1"/>
    <property type="molecule type" value="Genomic_DNA"/>
</dbReference>
<reference evidence="1 2" key="1">
    <citation type="submission" date="2019-09" db="EMBL/GenBank/DDBJ databases">
        <authorList>
            <person name="Valk L.C."/>
        </authorList>
    </citation>
    <scope>NUCLEOTIDE SEQUENCE [LARGE SCALE GENOMIC DNA]</scope>
    <source>
        <strain evidence="1">GalUA</strain>
    </source>
</reference>
<proteinExistence type="predicted"/>
<sequence>MPNTLEFATILQSELDQAAVQESCTGWMDANAGQVKYNGGNEVKIPTMSMDGLADYQREGNAGFVGGVVDLKYNTYTMTQDRGRKFGIDKNDVDETNFVVTASGIMGQFQREHVIPEIDAYRISKVATTAIEEGSMVEDGYTPANASIVTKIKTGIKNIRKQGYNGSLVIMISYDAQMEVELAMAGKLSAQTFAAGGFNTKVNSIDGVPMIPVPDNRMYTAIQIYDGKTAGQEMGGYVKGSTASDINFIILPLTTPIAVSKQDDLRIFDPKVNQAFSGWSMDYRRYHELWVKKNQESSIWLNTK</sequence>
<dbReference type="Proteomes" id="UP000461768">
    <property type="component" value="Unassembled WGS sequence"/>
</dbReference>
<comment type="caution">
    <text evidence="1">The sequence shown here is derived from an EMBL/GenBank/DDBJ whole genome shotgun (WGS) entry which is preliminary data.</text>
</comment>
<dbReference type="AlphaFoldDB" id="A0A7V7QJ46"/>
<evidence type="ECO:0000313" key="1">
    <source>
        <dbReference type="EMBL" id="KAB1437567.1"/>
    </source>
</evidence>
<protein>
    <recommendedName>
        <fullName evidence="3">DUF2184 domain-containing protein</fullName>
    </recommendedName>
</protein>
<gene>
    <name evidence="1" type="ORF">F7O84_08140</name>
</gene>
<accession>A0A7V7QJ46</accession>
<organism evidence="1 2">
    <name type="scientific">Candidatus Galacturonatibacter soehngenii</name>
    <dbReference type="NCBI Taxonomy" id="2307010"/>
    <lineage>
        <taxon>Bacteria</taxon>
        <taxon>Bacillati</taxon>
        <taxon>Bacillota</taxon>
        <taxon>Clostridia</taxon>
        <taxon>Lachnospirales</taxon>
        <taxon>Lachnospiraceae</taxon>
        <taxon>Candidatus Galacturonatibacter</taxon>
    </lineage>
</organism>
<name>A0A7V7QJ46_9FIRM</name>
<dbReference type="RefSeq" id="WP_151144052.1">
    <property type="nucleotide sequence ID" value="NZ_WAGX01000005.1"/>
</dbReference>